<evidence type="ECO:0000313" key="1">
    <source>
        <dbReference type="EMBL" id="SVC77053.1"/>
    </source>
</evidence>
<dbReference type="EMBL" id="UINC01109906">
    <property type="protein sequence ID" value="SVC77053.1"/>
    <property type="molecule type" value="Genomic_DNA"/>
</dbReference>
<proteinExistence type="predicted"/>
<name>A0A382PUJ4_9ZZZZ</name>
<evidence type="ECO:0008006" key="2">
    <source>
        <dbReference type="Google" id="ProtNLM"/>
    </source>
</evidence>
<gene>
    <name evidence="1" type="ORF">METZ01_LOCUS329907</name>
</gene>
<sequence length="221" mass="25180">MAATKGRGLMMVFTDVPADVEEEFNRWYDEEHIPERLSIPGVLSAARYTALEGAPKHLACYELTEPEAWSTDAWQHYLINPTVWSKRMSPSVVGETYIRNVYRLIYPEPVSEETAQAGMSPVLLVGRMSVPPDLEDQFNHAYNTERLPMCAGIPGYIRARRFEAVMGDPKYITVHEMQTPEVADSPEWKAWTTMVTPDWSGTVRRQMVHETGSPGVYLRRD</sequence>
<dbReference type="SUPFAM" id="SSF54909">
    <property type="entry name" value="Dimeric alpha+beta barrel"/>
    <property type="match status" value="2"/>
</dbReference>
<organism evidence="1">
    <name type="scientific">marine metagenome</name>
    <dbReference type="NCBI Taxonomy" id="408172"/>
    <lineage>
        <taxon>unclassified sequences</taxon>
        <taxon>metagenomes</taxon>
        <taxon>ecological metagenomes</taxon>
    </lineage>
</organism>
<accession>A0A382PUJ4</accession>
<reference evidence="1" key="1">
    <citation type="submission" date="2018-05" db="EMBL/GenBank/DDBJ databases">
        <authorList>
            <person name="Lanie J.A."/>
            <person name="Ng W.-L."/>
            <person name="Kazmierczak K.M."/>
            <person name="Andrzejewski T.M."/>
            <person name="Davidsen T.M."/>
            <person name="Wayne K.J."/>
            <person name="Tettelin H."/>
            <person name="Glass J.I."/>
            <person name="Rusch D."/>
            <person name="Podicherti R."/>
            <person name="Tsui H.-C.T."/>
            <person name="Winkler M.E."/>
        </authorList>
    </citation>
    <scope>NUCLEOTIDE SEQUENCE</scope>
</reference>
<dbReference type="InterPro" id="IPR011008">
    <property type="entry name" value="Dimeric_a/b-barrel"/>
</dbReference>
<dbReference type="AlphaFoldDB" id="A0A382PUJ4"/>
<protein>
    <recommendedName>
        <fullName evidence="2">NIPSNAP domain-containing protein</fullName>
    </recommendedName>
</protein>